<feature type="transmembrane region" description="Helical" evidence="1">
    <location>
        <begin position="28"/>
        <end position="49"/>
    </location>
</feature>
<evidence type="ECO:0000256" key="1">
    <source>
        <dbReference type="SAM" id="Phobius"/>
    </source>
</evidence>
<dbReference type="AlphaFoldDB" id="A0A0X5SFE3"/>
<reference evidence="2" key="1">
    <citation type="journal article" date="2018" name="Genome Biol.">
        <title>SKESA: strategic k-mer extension for scrupulous assemblies.</title>
        <authorList>
            <person name="Souvorov A."/>
            <person name="Agarwala R."/>
            <person name="Lipman D.J."/>
        </authorList>
    </citation>
    <scope>NUCLEOTIDE SEQUENCE [LARGE SCALE GENOMIC DNA]</scope>
    <source>
        <strain evidence="2">AMC_487</strain>
    </source>
</reference>
<gene>
    <name evidence="2" type="ORF">HJQ60_004096</name>
</gene>
<feature type="transmembrane region" description="Helical" evidence="1">
    <location>
        <begin position="107"/>
        <end position="124"/>
    </location>
</feature>
<protein>
    <submittedName>
        <fullName evidence="2">Uncharacterized protein</fullName>
    </submittedName>
</protein>
<reference evidence="2" key="2">
    <citation type="submission" date="2020-03" db="EMBL/GenBank/DDBJ databases">
        <authorList>
            <consortium name="NCBI Pathogen Detection Project"/>
        </authorList>
    </citation>
    <scope>NUCLEOTIDE SEQUENCE</scope>
    <source>
        <strain evidence="2">AMC_487</strain>
    </source>
</reference>
<name>A0A0X5SFE3_ECOLX</name>
<evidence type="ECO:0000313" key="2">
    <source>
        <dbReference type="EMBL" id="HAI5334047.1"/>
    </source>
</evidence>
<accession>A0A0X5SFE3</accession>
<keyword evidence="1" id="KW-0472">Membrane</keyword>
<feature type="transmembrane region" description="Helical" evidence="1">
    <location>
        <begin position="69"/>
        <end position="87"/>
    </location>
</feature>
<keyword evidence="1" id="KW-1133">Transmembrane helix</keyword>
<dbReference type="EMBL" id="DABERK010000027">
    <property type="protein sequence ID" value="HAI5334047.1"/>
    <property type="molecule type" value="Genomic_DNA"/>
</dbReference>
<organism evidence="2">
    <name type="scientific">Escherichia coli</name>
    <dbReference type="NCBI Taxonomy" id="562"/>
    <lineage>
        <taxon>Bacteria</taxon>
        <taxon>Pseudomonadati</taxon>
        <taxon>Pseudomonadota</taxon>
        <taxon>Gammaproteobacteria</taxon>
        <taxon>Enterobacterales</taxon>
        <taxon>Enterobacteriaceae</taxon>
        <taxon>Escherichia</taxon>
    </lineage>
</organism>
<feature type="transmembrane region" description="Helical" evidence="1">
    <location>
        <begin position="130"/>
        <end position="147"/>
    </location>
</feature>
<comment type="caution">
    <text evidence="2">The sequence shown here is derived from an EMBL/GenBank/DDBJ whole genome shotgun (WGS) entry which is preliminary data.</text>
</comment>
<keyword evidence="1" id="KW-0812">Transmembrane</keyword>
<proteinExistence type="predicted"/>
<dbReference type="Proteomes" id="UP000845800">
    <property type="component" value="Unassembled WGS sequence"/>
</dbReference>
<dbReference type="RefSeq" id="WP_001586700.1">
    <property type="nucleotide sequence ID" value="NZ_BFIK01000017.1"/>
</dbReference>
<sequence>MSEKRPESIIVLISEVWRRIKLISSNHFFYIYFILIIVLAGTFGIWYVIFSSGESLWTRLLNNMNTINLVSFSVPLLATTIFDKLMVEKTSEELEEDCIPVQRWLKLGSLFMFIIITIFYGIGAGSGSVFSFWSFAAWSLSLLYWVLSNIENPNYSMNIDLKSSSGGTKIGSVDNLRRG</sequence>